<reference evidence="2" key="3">
    <citation type="submission" date="2025-09" db="UniProtKB">
        <authorList>
            <consortium name="Ensembl"/>
        </authorList>
    </citation>
    <scope>IDENTIFICATION</scope>
</reference>
<reference evidence="2" key="2">
    <citation type="submission" date="2025-08" db="UniProtKB">
        <authorList>
            <consortium name="Ensembl"/>
        </authorList>
    </citation>
    <scope>IDENTIFICATION</scope>
</reference>
<name>A0A8V5FZD3_MELUD</name>
<dbReference type="Proteomes" id="UP000694405">
    <property type="component" value="Chromosome 6"/>
</dbReference>
<sequence>MLTAPADSSGDYKKQKMELSQSHGSSGLHYSEDTFESFSEEEETHWQRESDPSESYCSTEDLKGSAMSGEQSEVADSAAAQRELVEHWIGLISKKSGIKQDRSVIKTHAEISELSDEELDALRSFCTKKVNGMRQQLISKQTNGGKSRKLHMGLTAKEPDTNDLSCIVPDGLMNRIRLKNIRETVKQVTEAQIHDPSVCPDCQEKEAELAKITFCRRKKVLMESALIQEKLEEQFYFRDTLTLLGEALGSLPKPSEDPRNLRQRLRDTQFEAISDLQQHHRCRAAAGPEFSVFKAPCIAQRSTEACSHFLNGRFQRSCLTVPLSSRRKDHPGAVPEEKD</sequence>
<evidence type="ECO:0000313" key="3">
    <source>
        <dbReference type="Proteomes" id="UP000694405"/>
    </source>
</evidence>
<dbReference type="InterPro" id="IPR027932">
    <property type="entry name" value="DUF4606"/>
</dbReference>
<dbReference type="Ensembl" id="ENSMUNT00000032573.1">
    <property type="protein sequence ID" value="ENSMUNP00000030029.1"/>
    <property type="gene ID" value="ENSMUNG00000002587.2"/>
</dbReference>
<feature type="compositionally biased region" description="Acidic residues" evidence="1">
    <location>
        <begin position="33"/>
        <end position="43"/>
    </location>
</feature>
<accession>A0A8V5FZD3</accession>
<feature type="region of interest" description="Disordered" evidence="1">
    <location>
        <begin position="1"/>
        <end position="75"/>
    </location>
</feature>
<evidence type="ECO:0000256" key="1">
    <source>
        <dbReference type="SAM" id="MobiDB-lite"/>
    </source>
</evidence>
<dbReference type="AlphaFoldDB" id="A0A8V5FZD3"/>
<gene>
    <name evidence="2" type="primary">LOC101868737</name>
</gene>
<dbReference type="Pfam" id="PF15379">
    <property type="entry name" value="DUF4606"/>
    <property type="match status" value="1"/>
</dbReference>
<dbReference type="PANTHER" id="PTHR35256">
    <property type="entry name" value="CHROMOSOME 8 OPEN READING FRAME 48"/>
    <property type="match status" value="1"/>
</dbReference>
<keyword evidence="3" id="KW-1185">Reference proteome</keyword>
<evidence type="ECO:0000313" key="2">
    <source>
        <dbReference type="Ensembl" id="ENSMUNP00000030029.1"/>
    </source>
</evidence>
<organism evidence="2 3">
    <name type="scientific">Melopsittacus undulatus</name>
    <name type="common">Budgerigar</name>
    <name type="synonym">Psittacus undulatus</name>
    <dbReference type="NCBI Taxonomy" id="13146"/>
    <lineage>
        <taxon>Eukaryota</taxon>
        <taxon>Metazoa</taxon>
        <taxon>Chordata</taxon>
        <taxon>Craniata</taxon>
        <taxon>Vertebrata</taxon>
        <taxon>Euteleostomi</taxon>
        <taxon>Archelosauria</taxon>
        <taxon>Archosauria</taxon>
        <taxon>Dinosauria</taxon>
        <taxon>Saurischia</taxon>
        <taxon>Theropoda</taxon>
        <taxon>Coelurosauria</taxon>
        <taxon>Aves</taxon>
        <taxon>Neognathae</taxon>
        <taxon>Neoaves</taxon>
        <taxon>Telluraves</taxon>
        <taxon>Australaves</taxon>
        <taxon>Psittaciformes</taxon>
        <taxon>Psittaculidae</taxon>
        <taxon>Melopsittacus</taxon>
    </lineage>
</organism>
<proteinExistence type="predicted"/>
<protein>
    <submittedName>
        <fullName evidence="2">Uncharacterized protein</fullName>
    </submittedName>
</protein>
<dbReference type="PANTHER" id="PTHR35256:SF1">
    <property type="entry name" value="EXPRESSED SEQUENCE AI429214"/>
    <property type="match status" value="1"/>
</dbReference>
<reference evidence="2" key="1">
    <citation type="submission" date="2020-03" db="EMBL/GenBank/DDBJ databases">
        <title>Melopsittacus undulatus (budgerigar) genome, bMelUnd1, maternal haplotype with Z.</title>
        <authorList>
            <person name="Gedman G."/>
            <person name="Mountcastle J."/>
            <person name="Haase B."/>
            <person name="Formenti G."/>
            <person name="Wright T."/>
            <person name="Apodaca J."/>
            <person name="Pelan S."/>
            <person name="Chow W."/>
            <person name="Rhie A."/>
            <person name="Howe K."/>
            <person name="Fedrigo O."/>
            <person name="Jarvis E.D."/>
        </authorList>
    </citation>
    <scope>NUCLEOTIDE SEQUENCE [LARGE SCALE GENOMIC DNA]</scope>
</reference>